<organism evidence="1 2">
    <name type="scientific">Dreissena polymorpha</name>
    <name type="common">Zebra mussel</name>
    <name type="synonym">Mytilus polymorpha</name>
    <dbReference type="NCBI Taxonomy" id="45954"/>
    <lineage>
        <taxon>Eukaryota</taxon>
        <taxon>Metazoa</taxon>
        <taxon>Spiralia</taxon>
        <taxon>Lophotrochozoa</taxon>
        <taxon>Mollusca</taxon>
        <taxon>Bivalvia</taxon>
        <taxon>Autobranchia</taxon>
        <taxon>Heteroconchia</taxon>
        <taxon>Euheterodonta</taxon>
        <taxon>Imparidentia</taxon>
        <taxon>Neoheterodontei</taxon>
        <taxon>Myida</taxon>
        <taxon>Dreissenoidea</taxon>
        <taxon>Dreissenidae</taxon>
        <taxon>Dreissena</taxon>
    </lineage>
</organism>
<evidence type="ECO:0000313" key="1">
    <source>
        <dbReference type="EMBL" id="KAH3837479.1"/>
    </source>
</evidence>
<gene>
    <name evidence="1" type="ORF">DPMN_110870</name>
</gene>
<keyword evidence="2" id="KW-1185">Reference proteome</keyword>
<sequence>MFNPANSQNELRSREGDNVRRNGYLVMQDVVKHKQALVDTAEIKASPSGLAQRAALLAVCGDHTEELYSSWEATYHQQREYERYEDRALGCSH</sequence>
<comment type="caution">
    <text evidence="1">The sequence shown here is derived from an EMBL/GenBank/DDBJ whole genome shotgun (WGS) entry which is preliminary data.</text>
</comment>
<reference evidence="1" key="2">
    <citation type="submission" date="2020-11" db="EMBL/GenBank/DDBJ databases">
        <authorList>
            <person name="McCartney M.A."/>
            <person name="Auch B."/>
            <person name="Kono T."/>
            <person name="Mallez S."/>
            <person name="Becker A."/>
            <person name="Gohl D.M."/>
            <person name="Silverstein K.A.T."/>
            <person name="Koren S."/>
            <person name="Bechman K.B."/>
            <person name="Herman A."/>
            <person name="Abrahante J.E."/>
            <person name="Garbe J."/>
        </authorList>
    </citation>
    <scope>NUCLEOTIDE SEQUENCE</scope>
    <source>
        <strain evidence="1">Duluth1</strain>
        <tissue evidence="1">Whole animal</tissue>
    </source>
</reference>
<evidence type="ECO:0000313" key="2">
    <source>
        <dbReference type="Proteomes" id="UP000828390"/>
    </source>
</evidence>
<protein>
    <submittedName>
        <fullName evidence="1">Uncharacterized protein</fullName>
    </submittedName>
</protein>
<dbReference type="Proteomes" id="UP000828390">
    <property type="component" value="Unassembled WGS sequence"/>
</dbReference>
<reference evidence="1" key="1">
    <citation type="journal article" date="2019" name="bioRxiv">
        <title>The Genome of the Zebra Mussel, Dreissena polymorpha: A Resource for Invasive Species Research.</title>
        <authorList>
            <person name="McCartney M.A."/>
            <person name="Auch B."/>
            <person name="Kono T."/>
            <person name="Mallez S."/>
            <person name="Zhang Y."/>
            <person name="Obille A."/>
            <person name="Becker A."/>
            <person name="Abrahante J.E."/>
            <person name="Garbe J."/>
            <person name="Badalamenti J.P."/>
            <person name="Herman A."/>
            <person name="Mangelson H."/>
            <person name="Liachko I."/>
            <person name="Sullivan S."/>
            <person name="Sone E.D."/>
            <person name="Koren S."/>
            <person name="Silverstein K.A.T."/>
            <person name="Beckman K.B."/>
            <person name="Gohl D.M."/>
        </authorList>
    </citation>
    <scope>NUCLEOTIDE SEQUENCE</scope>
    <source>
        <strain evidence="1">Duluth1</strain>
        <tissue evidence="1">Whole animal</tissue>
    </source>
</reference>
<dbReference type="EMBL" id="JAIWYP010000004">
    <property type="protein sequence ID" value="KAH3837479.1"/>
    <property type="molecule type" value="Genomic_DNA"/>
</dbReference>
<dbReference type="AlphaFoldDB" id="A0A9D4QNG9"/>
<accession>A0A9D4QNG9</accession>
<name>A0A9D4QNG9_DREPO</name>
<proteinExistence type="predicted"/>